<dbReference type="PANTHER" id="PTHR33067:SF9">
    <property type="entry name" value="RNA-DIRECTED DNA POLYMERASE"/>
    <property type="match status" value="1"/>
</dbReference>
<dbReference type="CDD" id="cd00303">
    <property type="entry name" value="retropepsin_like"/>
    <property type="match status" value="1"/>
</dbReference>
<dbReference type="OrthoDB" id="1001300at2759"/>
<dbReference type="InterPro" id="IPR021109">
    <property type="entry name" value="Peptidase_aspartic_dom_sf"/>
</dbReference>
<reference evidence="1" key="1">
    <citation type="journal article" date="2016" name="Nat. Genet.">
        <title>The genome sequences of Arachis duranensis and Arachis ipaensis, the diploid ancestors of cultivated peanut.</title>
        <authorList>
            <person name="Bertioli D.J."/>
            <person name="Cannon S.B."/>
            <person name="Froenicke L."/>
            <person name="Huang G."/>
            <person name="Farmer A.D."/>
            <person name="Cannon E.K."/>
            <person name="Liu X."/>
            <person name="Gao D."/>
            <person name="Clevenger J."/>
            <person name="Dash S."/>
            <person name="Ren L."/>
            <person name="Moretzsohn M.C."/>
            <person name="Shirasawa K."/>
            <person name="Huang W."/>
            <person name="Vidigal B."/>
            <person name="Abernathy B."/>
            <person name="Chu Y."/>
            <person name="Niederhuth C.E."/>
            <person name="Umale P."/>
            <person name="Araujo A.C."/>
            <person name="Kozik A."/>
            <person name="Kim K.D."/>
            <person name="Burow M.D."/>
            <person name="Varshney R.K."/>
            <person name="Wang X."/>
            <person name="Zhang X."/>
            <person name="Barkley N."/>
            <person name="Guimaraes P.M."/>
            <person name="Isobe S."/>
            <person name="Guo B."/>
            <person name="Liao B."/>
            <person name="Stalker H.T."/>
            <person name="Schmitz R.J."/>
            <person name="Scheffler B.E."/>
            <person name="Leal-Bertioli S.C."/>
            <person name="Xun X."/>
            <person name="Jackson S.A."/>
            <person name="Michelmore R."/>
            <person name="Ozias-Akins P."/>
        </authorList>
    </citation>
    <scope>NUCLEOTIDE SEQUENCE [LARGE SCALE GENOMIC DNA]</scope>
    <source>
        <strain evidence="1">cv. V14167</strain>
    </source>
</reference>
<gene>
    <name evidence="2" type="primary">LOC107479799</name>
</gene>
<dbReference type="GeneID" id="107479799"/>
<dbReference type="Proteomes" id="UP000515211">
    <property type="component" value="Chromosome 3"/>
</dbReference>
<accession>A0A6P4CVY3</accession>
<sequence>METPTQSLSDLATIVSNLPKMMHSFMVETRSSIRNLEIQVGQLSKRIQEIPFNTFSSNTKVSPKEEYKAFMVEAEAEPKEDPTIEELKEIRAHEEPGNVTLHAPLQREEPEEYPSSDVQEEPKEEQIARFLGILKKLKAKSSYAEALEKKPLSMEHLKSMISEKKALRGDETVVLTKECRTITFEKALCGLGSSINFMPLSVMKRPGIQNMQPAKILLEMADKSLKRAYGMVEDVLVKVEDRYLPSNFVILDTEEDRNDSIVLGRFFLATAKALIDVEK</sequence>
<proteinExistence type="predicted"/>
<evidence type="ECO:0000313" key="1">
    <source>
        <dbReference type="Proteomes" id="UP000515211"/>
    </source>
</evidence>
<reference evidence="2" key="2">
    <citation type="submission" date="2025-08" db="UniProtKB">
        <authorList>
            <consortium name="RefSeq"/>
        </authorList>
    </citation>
    <scope>IDENTIFICATION</scope>
    <source>
        <tissue evidence="2">Whole plant</tissue>
    </source>
</reference>
<dbReference type="RefSeq" id="XP_015955390.1">
    <property type="nucleotide sequence ID" value="XM_016099904.1"/>
</dbReference>
<dbReference type="PANTHER" id="PTHR33067">
    <property type="entry name" value="RNA-DIRECTED DNA POLYMERASE-RELATED"/>
    <property type="match status" value="1"/>
</dbReference>
<organism evidence="1 2">
    <name type="scientific">Arachis duranensis</name>
    <name type="common">Wild peanut</name>
    <dbReference type="NCBI Taxonomy" id="130453"/>
    <lineage>
        <taxon>Eukaryota</taxon>
        <taxon>Viridiplantae</taxon>
        <taxon>Streptophyta</taxon>
        <taxon>Embryophyta</taxon>
        <taxon>Tracheophyta</taxon>
        <taxon>Spermatophyta</taxon>
        <taxon>Magnoliopsida</taxon>
        <taxon>eudicotyledons</taxon>
        <taxon>Gunneridae</taxon>
        <taxon>Pentapetalae</taxon>
        <taxon>rosids</taxon>
        <taxon>fabids</taxon>
        <taxon>Fabales</taxon>
        <taxon>Fabaceae</taxon>
        <taxon>Papilionoideae</taxon>
        <taxon>50 kb inversion clade</taxon>
        <taxon>dalbergioids sensu lato</taxon>
        <taxon>Dalbergieae</taxon>
        <taxon>Pterocarpus clade</taxon>
        <taxon>Arachis</taxon>
    </lineage>
</organism>
<protein>
    <submittedName>
        <fullName evidence="2">Uncharacterized protein LOC107479799</fullName>
    </submittedName>
</protein>
<dbReference type="Gene3D" id="2.40.70.10">
    <property type="entry name" value="Acid Proteases"/>
    <property type="match status" value="1"/>
</dbReference>
<dbReference type="AlphaFoldDB" id="A0A6P4CVY3"/>
<name>A0A6P4CVY3_ARADU</name>
<keyword evidence="1" id="KW-1185">Reference proteome</keyword>
<dbReference type="KEGG" id="adu:107479799"/>
<evidence type="ECO:0000313" key="2">
    <source>
        <dbReference type="RefSeq" id="XP_015955390.1"/>
    </source>
</evidence>